<organism evidence="1 2">
    <name type="scientific">Alloyangia pacifica</name>
    <dbReference type="NCBI Taxonomy" id="311180"/>
    <lineage>
        <taxon>Bacteria</taxon>
        <taxon>Pseudomonadati</taxon>
        <taxon>Pseudomonadota</taxon>
        <taxon>Alphaproteobacteria</taxon>
        <taxon>Rhodobacterales</taxon>
        <taxon>Roseobacteraceae</taxon>
        <taxon>Alloyangia</taxon>
    </lineage>
</organism>
<dbReference type="Proteomes" id="UP000199392">
    <property type="component" value="Unassembled WGS sequence"/>
</dbReference>
<sequence>MEAPPGYSAIVRNPPNLPITENMIGYEGIIRADTWLGPLLTNIRILRTDTVVSLRRNMPVFFVQLIRSEDLSRDIHANMTIETGIEAFRDPDWSKFSEVMLKSGNARGAYARKTRRAQASS</sequence>
<dbReference type="EMBL" id="FOZW01000013">
    <property type="protein sequence ID" value="SFT17578.1"/>
    <property type="molecule type" value="Genomic_DNA"/>
</dbReference>
<name>A0A1I6VV40_9RHOB</name>
<evidence type="ECO:0000313" key="1">
    <source>
        <dbReference type="EMBL" id="SFT17578.1"/>
    </source>
</evidence>
<keyword evidence="2" id="KW-1185">Reference proteome</keyword>
<proteinExistence type="predicted"/>
<reference evidence="2" key="1">
    <citation type="submission" date="2016-10" db="EMBL/GenBank/DDBJ databases">
        <authorList>
            <person name="Varghese N."/>
            <person name="Submissions S."/>
        </authorList>
    </citation>
    <scope>NUCLEOTIDE SEQUENCE [LARGE SCALE GENOMIC DNA]</scope>
    <source>
        <strain evidence="2">DSM 26894</strain>
    </source>
</reference>
<gene>
    <name evidence="1" type="ORF">SAMN04488050_11321</name>
</gene>
<evidence type="ECO:0000313" key="2">
    <source>
        <dbReference type="Proteomes" id="UP000199392"/>
    </source>
</evidence>
<protein>
    <submittedName>
        <fullName evidence="1">Uncharacterized protein</fullName>
    </submittedName>
</protein>
<dbReference type="AlphaFoldDB" id="A0A1I6VV40"/>
<accession>A0A1I6VV40</accession>